<dbReference type="Gene3D" id="2.80.10.50">
    <property type="match status" value="3"/>
</dbReference>
<evidence type="ECO:0000256" key="3">
    <source>
        <dbReference type="ARBA" id="ARBA00023295"/>
    </source>
</evidence>
<dbReference type="SMART" id="SM00458">
    <property type="entry name" value="RICIN"/>
    <property type="match status" value="1"/>
</dbReference>
<dbReference type="Gene3D" id="3.20.20.80">
    <property type="entry name" value="Glycosidases"/>
    <property type="match status" value="1"/>
</dbReference>
<evidence type="ECO:0000313" key="6">
    <source>
        <dbReference type="EMBL" id="CAA9261516.1"/>
    </source>
</evidence>
<dbReference type="Pfam" id="PF14200">
    <property type="entry name" value="RicinB_lectin_2"/>
    <property type="match status" value="2"/>
</dbReference>
<keyword evidence="3 6" id="KW-0326">Glycosidase</keyword>
<keyword evidence="2 6" id="KW-0378">Hydrolase</keyword>
<dbReference type="InterPro" id="IPR017853">
    <property type="entry name" value="GH"/>
</dbReference>
<accession>A0A6J4IV23</accession>
<dbReference type="NCBIfam" id="TIGR04183">
    <property type="entry name" value="Por_Secre_tail"/>
    <property type="match status" value="1"/>
</dbReference>
<dbReference type="Pfam" id="PF01229">
    <property type="entry name" value="Glyco_hydro_39"/>
    <property type="match status" value="1"/>
</dbReference>
<dbReference type="InterPro" id="IPR000772">
    <property type="entry name" value="Ricin_B_lectin"/>
</dbReference>
<evidence type="ECO:0000256" key="1">
    <source>
        <dbReference type="ARBA" id="ARBA00008875"/>
    </source>
</evidence>
<name>A0A6J4IV23_9SPHI</name>
<reference evidence="6" key="1">
    <citation type="submission" date="2020-02" db="EMBL/GenBank/DDBJ databases">
        <authorList>
            <person name="Meier V. D."/>
        </authorList>
    </citation>
    <scope>NUCLEOTIDE SEQUENCE</scope>
    <source>
        <strain evidence="6">AVDCRST_MAG56</strain>
    </source>
</reference>
<dbReference type="EC" id="3.2.1.8" evidence="6"/>
<proteinExistence type="inferred from homology"/>
<dbReference type="InterPro" id="IPR049166">
    <property type="entry name" value="GH39_cat"/>
</dbReference>
<keyword evidence="4" id="KW-0732">Signal</keyword>
<dbReference type="SUPFAM" id="SSF51445">
    <property type="entry name" value="(Trans)glycosidases"/>
    <property type="match status" value="1"/>
</dbReference>
<protein>
    <submittedName>
        <fullName evidence="6">CBM13 / GH5_35 / PL3_4 / GH39</fullName>
        <ecNumber evidence="6">3.2.1.8</ecNumber>
    </submittedName>
</protein>
<dbReference type="AlphaFoldDB" id="A0A6J4IV23"/>
<dbReference type="Pfam" id="PF18962">
    <property type="entry name" value="Por_Secre_tail"/>
    <property type="match status" value="1"/>
</dbReference>
<feature type="signal peptide" evidence="4">
    <location>
        <begin position="1"/>
        <end position="31"/>
    </location>
</feature>
<evidence type="ECO:0000256" key="4">
    <source>
        <dbReference type="SAM" id="SignalP"/>
    </source>
</evidence>
<dbReference type="PROSITE" id="PS50231">
    <property type="entry name" value="RICIN_B_LECTIN"/>
    <property type="match status" value="1"/>
</dbReference>
<sequence>MKVQRTNSNQPRHTLWAALLFYFVHLTGAFAQNATATVNFDQLSGRTINKGAFGLNLFQGFDPNQAGNPGNATYKDAMAFMKPGIVRYHSWEMMGLPTSNNGWLSSANTWDAAKINNALTGAYAYGPTVLMNIPGWPSAWADAGGKLLPARYTDFANLCASLVRIINVNQGRGIKYWEVTNERDDVYGLQSDELGRIYNQAVAAMKAVDNTILTGGPAFARPDLTAQVNAFFSTAAPNLDFVTYHSYATGTASAPTQQVYDLAAYGGGITASIRTEFAKHSTRTVEYFHDEYNISWNPPDPHQSSYVSMIFDAVFTITAIKSGATGTMAWNECDGWYGKMDNSYNKRPSAYLFHNLNNALPGGSVCNSTVSNAASLVVLASQKGSLRQLVVVNRSDVDQRYKFTFTGLPAGVNNATLFASSQNVPTGGIVTKDITYGELTGGTGALFGKNTVSILSIDVNNLRSTASGFSGTYKITARHSGKALDVSNSSTADGANVQQWTDNGSQAQQWIITPTTNGYYKLVCKASGKALDVNASSLADGANVHQWTYVGGNNQQWLIEPTSDGYYRLIARHSGKALDVNGGSGATQDGANVHQWGYVGGTNQQWKLDLLSTATSRLAAESVRPGAVRLYPNPVTGGVLHVQVPQEGNQTVRVHISNGLSQRVLTLERAVPAGTDLRIPVGGLRKGVYVATVVTGSGSSVVKFVVQ</sequence>
<gene>
    <name evidence="6" type="ORF">AVDCRST_MAG56-2706</name>
</gene>
<dbReference type="GO" id="GO:0031176">
    <property type="term" value="F:endo-1,4-beta-xylanase activity"/>
    <property type="evidence" value="ECO:0007669"/>
    <property type="project" value="UniProtKB-EC"/>
</dbReference>
<feature type="chain" id="PRO_5026695363" evidence="4">
    <location>
        <begin position="32"/>
        <end position="707"/>
    </location>
</feature>
<feature type="domain" description="Ricin B lectin" evidence="5">
    <location>
        <begin position="471"/>
        <end position="609"/>
    </location>
</feature>
<evidence type="ECO:0000259" key="5">
    <source>
        <dbReference type="SMART" id="SM00458"/>
    </source>
</evidence>
<dbReference type="EMBL" id="CADCTQ010000224">
    <property type="protein sequence ID" value="CAA9261516.1"/>
    <property type="molecule type" value="Genomic_DNA"/>
</dbReference>
<comment type="similarity">
    <text evidence="1">Belongs to the glycosyl hydrolase 39 family.</text>
</comment>
<organism evidence="6">
    <name type="scientific">uncultured Cytophagales bacterium</name>
    <dbReference type="NCBI Taxonomy" id="158755"/>
    <lineage>
        <taxon>Bacteria</taxon>
        <taxon>Pseudomonadati</taxon>
        <taxon>Bacteroidota</taxon>
        <taxon>Sphingobacteriia</taxon>
        <taxon>Sphingobacteriales</taxon>
        <taxon>environmental samples</taxon>
    </lineage>
</organism>
<dbReference type="SUPFAM" id="SSF50370">
    <property type="entry name" value="Ricin B-like lectins"/>
    <property type="match status" value="1"/>
</dbReference>
<evidence type="ECO:0000256" key="2">
    <source>
        <dbReference type="ARBA" id="ARBA00022801"/>
    </source>
</evidence>
<dbReference type="InterPro" id="IPR026444">
    <property type="entry name" value="Secre_tail"/>
</dbReference>
<dbReference type="InterPro" id="IPR035992">
    <property type="entry name" value="Ricin_B-like_lectins"/>
</dbReference>